<name>A0A0P0WAG3_ORYSJ</name>
<feature type="transmembrane region" description="Helical" evidence="1">
    <location>
        <begin position="13"/>
        <end position="31"/>
    </location>
</feature>
<dbReference type="FunCoup" id="A0A0P0WAG3">
    <property type="interactions" value="28"/>
</dbReference>
<keyword evidence="1" id="KW-1133">Transmembrane helix</keyword>
<dbReference type="Gramene" id="Os04t0419750-00">
    <property type="protein sequence ID" value="Os04t0419750-00"/>
    <property type="gene ID" value="Os04g0419750"/>
</dbReference>
<gene>
    <name evidence="2" type="ordered locus">Os04g0419750</name>
    <name evidence="2" type="ORF">OSNPB_040419750</name>
</gene>
<keyword evidence="1" id="KW-0472">Membrane</keyword>
<keyword evidence="3" id="KW-1185">Reference proteome</keyword>
<keyword evidence="1" id="KW-0812">Transmembrane</keyword>
<reference evidence="3" key="1">
    <citation type="journal article" date="2005" name="Nature">
        <title>The map-based sequence of the rice genome.</title>
        <authorList>
            <consortium name="International rice genome sequencing project (IRGSP)"/>
            <person name="Matsumoto T."/>
            <person name="Wu J."/>
            <person name="Kanamori H."/>
            <person name="Katayose Y."/>
            <person name="Fujisawa M."/>
            <person name="Namiki N."/>
            <person name="Mizuno H."/>
            <person name="Yamamoto K."/>
            <person name="Antonio B.A."/>
            <person name="Baba T."/>
            <person name="Sakata K."/>
            <person name="Nagamura Y."/>
            <person name="Aoki H."/>
            <person name="Arikawa K."/>
            <person name="Arita K."/>
            <person name="Bito T."/>
            <person name="Chiden Y."/>
            <person name="Fujitsuka N."/>
            <person name="Fukunaka R."/>
            <person name="Hamada M."/>
            <person name="Harada C."/>
            <person name="Hayashi A."/>
            <person name="Hijishita S."/>
            <person name="Honda M."/>
            <person name="Hosokawa S."/>
            <person name="Ichikawa Y."/>
            <person name="Idonuma A."/>
            <person name="Iijima M."/>
            <person name="Ikeda M."/>
            <person name="Ikeno M."/>
            <person name="Ito K."/>
            <person name="Ito S."/>
            <person name="Ito T."/>
            <person name="Ito Y."/>
            <person name="Ito Y."/>
            <person name="Iwabuchi A."/>
            <person name="Kamiya K."/>
            <person name="Karasawa W."/>
            <person name="Kurita K."/>
            <person name="Katagiri S."/>
            <person name="Kikuta A."/>
            <person name="Kobayashi H."/>
            <person name="Kobayashi N."/>
            <person name="Machita K."/>
            <person name="Maehara T."/>
            <person name="Masukawa M."/>
            <person name="Mizubayashi T."/>
            <person name="Mukai Y."/>
            <person name="Nagasaki H."/>
            <person name="Nagata Y."/>
            <person name="Naito S."/>
            <person name="Nakashima M."/>
            <person name="Nakama Y."/>
            <person name="Nakamichi Y."/>
            <person name="Nakamura M."/>
            <person name="Meguro A."/>
            <person name="Negishi M."/>
            <person name="Ohta I."/>
            <person name="Ohta T."/>
            <person name="Okamoto M."/>
            <person name="Ono N."/>
            <person name="Saji S."/>
            <person name="Sakaguchi M."/>
            <person name="Sakai K."/>
            <person name="Shibata M."/>
            <person name="Shimokawa T."/>
            <person name="Song J."/>
            <person name="Takazaki Y."/>
            <person name="Terasawa K."/>
            <person name="Tsugane M."/>
            <person name="Tsuji K."/>
            <person name="Ueda S."/>
            <person name="Waki K."/>
            <person name="Yamagata H."/>
            <person name="Yamamoto M."/>
            <person name="Yamamoto S."/>
            <person name="Yamane H."/>
            <person name="Yoshiki S."/>
            <person name="Yoshihara R."/>
            <person name="Yukawa K."/>
            <person name="Zhong H."/>
            <person name="Yano M."/>
            <person name="Yuan Q."/>
            <person name="Ouyang S."/>
            <person name="Liu J."/>
            <person name="Jones K.M."/>
            <person name="Gansberger K."/>
            <person name="Moffat K."/>
            <person name="Hill J."/>
            <person name="Bera J."/>
            <person name="Fadrosh D."/>
            <person name="Jin S."/>
            <person name="Johri S."/>
            <person name="Kim M."/>
            <person name="Overton L."/>
            <person name="Reardon M."/>
            <person name="Tsitrin T."/>
            <person name="Vuong H."/>
            <person name="Weaver B."/>
            <person name="Ciecko A."/>
            <person name="Tallon L."/>
            <person name="Jackson J."/>
            <person name="Pai G."/>
            <person name="Aken S.V."/>
            <person name="Utterback T."/>
            <person name="Reidmuller S."/>
            <person name="Feldblyum T."/>
            <person name="Hsiao J."/>
            <person name="Zismann V."/>
            <person name="Iobst S."/>
            <person name="de Vazeille A.R."/>
            <person name="Buell C.R."/>
            <person name="Ying K."/>
            <person name="Li Y."/>
            <person name="Lu T."/>
            <person name="Huang Y."/>
            <person name="Zhao Q."/>
            <person name="Feng Q."/>
            <person name="Zhang L."/>
            <person name="Zhu J."/>
            <person name="Weng Q."/>
            <person name="Mu J."/>
            <person name="Lu Y."/>
            <person name="Fan D."/>
            <person name="Liu Y."/>
            <person name="Guan J."/>
            <person name="Zhang Y."/>
            <person name="Yu S."/>
            <person name="Liu X."/>
            <person name="Zhang Y."/>
            <person name="Hong G."/>
            <person name="Han B."/>
            <person name="Choisne N."/>
            <person name="Demange N."/>
            <person name="Orjeda G."/>
            <person name="Samain S."/>
            <person name="Cattolico L."/>
            <person name="Pelletier E."/>
            <person name="Couloux A."/>
            <person name="Segurens B."/>
            <person name="Wincker P."/>
            <person name="D'Hont A."/>
            <person name="Scarpelli C."/>
            <person name="Weissenbach J."/>
            <person name="Salanoubat M."/>
            <person name="Quetier F."/>
            <person name="Yu Y."/>
            <person name="Kim H.R."/>
            <person name="Rambo T."/>
            <person name="Currie J."/>
            <person name="Collura K."/>
            <person name="Luo M."/>
            <person name="Yang T."/>
            <person name="Ammiraju J.S.S."/>
            <person name="Engler F."/>
            <person name="Soderlund C."/>
            <person name="Wing R.A."/>
            <person name="Palmer L.E."/>
            <person name="de la Bastide M."/>
            <person name="Spiegel L."/>
            <person name="Nascimento L."/>
            <person name="Zutavern T."/>
            <person name="O'Shaughnessy A."/>
            <person name="Dike S."/>
            <person name="Dedhia N."/>
            <person name="Preston R."/>
            <person name="Balija V."/>
            <person name="McCombie W.R."/>
            <person name="Chow T."/>
            <person name="Chen H."/>
            <person name="Chung M."/>
            <person name="Chen C."/>
            <person name="Shaw J."/>
            <person name="Wu H."/>
            <person name="Hsiao K."/>
            <person name="Chao Y."/>
            <person name="Chu M."/>
            <person name="Cheng C."/>
            <person name="Hour A."/>
            <person name="Lee P."/>
            <person name="Lin S."/>
            <person name="Lin Y."/>
            <person name="Liou J."/>
            <person name="Liu S."/>
            <person name="Hsing Y."/>
            <person name="Raghuvanshi S."/>
            <person name="Mohanty A."/>
            <person name="Bharti A.K."/>
            <person name="Gaur A."/>
            <person name="Gupta V."/>
            <person name="Kumar D."/>
            <person name="Ravi V."/>
            <person name="Vij S."/>
            <person name="Kapur A."/>
            <person name="Khurana P."/>
            <person name="Khurana P."/>
            <person name="Khurana J.P."/>
            <person name="Tyagi A.K."/>
            <person name="Gaikwad K."/>
            <person name="Singh A."/>
            <person name="Dalal V."/>
            <person name="Srivastava S."/>
            <person name="Dixit A."/>
            <person name="Pal A.K."/>
            <person name="Ghazi I.A."/>
            <person name="Yadav M."/>
            <person name="Pandit A."/>
            <person name="Bhargava A."/>
            <person name="Sureshbabu K."/>
            <person name="Batra K."/>
            <person name="Sharma T.R."/>
            <person name="Mohapatra T."/>
            <person name="Singh N.K."/>
            <person name="Messing J."/>
            <person name="Nelson A.B."/>
            <person name="Fuks G."/>
            <person name="Kavchok S."/>
            <person name="Keizer G."/>
            <person name="Linton E."/>
            <person name="Llaca V."/>
            <person name="Song R."/>
            <person name="Tanyolac B."/>
            <person name="Young S."/>
            <person name="Ho-Il K."/>
            <person name="Hahn J.H."/>
            <person name="Sangsakoo G."/>
            <person name="Vanavichit A."/>
            <person name="de Mattos Luiz.A.T."/>
            <person name="Zimmer P.D."/>
            <person name="Malone G."/>
            <person name="Dellagostin O."/>
            <person name="de Oliveira A.C."/>
            <person name="Bevan M."/>
            <person name="Bancroft I."/>
            <person name="Minx P."/>
            <person name="Cordum H."/>
            <person name="Wilson R."/>
            <person name="Cheng Z."/>
            <person name="Jin W."/>
            <person name="Jiang J."/>
            <person name="Leong S.A."/>
            <person name="Iwama H."/>
            <person name="Gojobori T."/>
            <person name="Itoh T."/>
            <person name="Niimura Y."/>
            <person name="Fujii Y."/>
            <person name="Habara T."/>
            <person name="Sakai H."/>
            <person name="Sato Y."/>
            <person name="Wilson G."/>
            <person name="Kumar K."/>
            <person name="McCouch S."/>
            <person name="Juretic N."/>
            <person name="Hoen D."/>
            <person name="Wright S."/>
            <person name="Bruskiewich R."/>
            <person name="Bureau T."/>
            <person name="Miyao A."/>
            <person name="Hirochika H."/>
            <person name="Nishikawa T."/>
            <person name="Kadowaki K."/>
            <person name="Sugiura M."/>
            <person name="Burr B."/>
            <person name="Sasaki T."/>
        </authorList>
    </citation>
    <scope>NUCLEOTIDE SEQUENCE [LARGE SCALE GENOMIC DNA]</scope>
    <source>
        <strain evidence="3">cv. Nipponbare</strain>
    </source>
</reference>
<accession>A0A0P0WAG3</accession>
<dbReference type="InParanoid" id="A0A0P0WAG3"/>
<protein>
    <submittedName>
        <fullName evidence="2">Os04g0419750 protein</fullName>
    </submittedName>
</protein>
<dbReference type="Proteomes" id="UP000059680">
    <property type="component" value="Chromosome 4"/>
</dbReference>
<evidence type="ECO:0000256" key="1">
    <source>
        <dbReference type="SAM" id="Phobius"/>
    </source>
</evidence>
<dbReference type="EMBL" id="AP014960">
    <property type="protein sequence ID" value="BAS89182.1"/>
    <property type="molecule type" value="Genomic_DNA"/>
</dbReference>
<sequence>MCDEFEELCSTRFPVSKSTATVLLLVMLAWLDQTMELSARLTMARLPSGEIVRCDEVASVTGLPLFAIQTWVLFGTLLNHMPRYQ</sequence>
<evidence type="ECO:0000313" key="2">
    <source>
        <dbReference type="EMBL" id="BAS89182.1"/>
    </source>
</evidence>
<dbReference type="PaxDb" id="39947-A0A0P0WAG3"/>
<dbReference type="AlphaFoldDB" id="A0A0P0WAG3"/>
<evidence type="ECO:0000313" key="3">
    <source>
        <dbReference type="Proteomes" id="UP000059680"/>
    </source>
</evidence>
<reference evidence="2 3" key="2">
    <citation type="journal article" date="2013" name="Plant Cell Physiol.">
        <title>Rice Annotation Project Database (RAP-DB): an integrative and interactive database for rice genomics.</title>
        <authorList>
            <person name="Sakai H."/>
            <person name="Lee S.S."/>
            <person name="Tanaka T."/>
            <person name="Numa H."/>
            <person name="Kim J."/>
            <person name="Kawahara Y."/>
            <person name="Wakimoto H."/>
            <person name="Yang C.C."/>
            <person name="Iwamoto M."/>
            <person name="Abe T."/>
            <person name="Yamada Y."/>
            <person name="Muto A."/>
            <person name="Inokuchi H."/>
            <person name="Ikemura T."/>
            <person name="Matsumoto T."/>
            <person name="Sasaki T."/>
            <person name="Itoh T."/>
        </authorList>
    </citation>
    <scope>NUCLEOTIDE SEQUENCE [LARGE SCALE GENOMIC DNA]</scope>
    <source>
        <strain evidence="3">cv. Nipponbare</strain>
    </source>
</reference>
<proteinExistence type="predicted"/>
<organism evidence="2 3">
    <name type="scientific">Oryza sativa subsp. japonica</name>
    <name type="common">Rice</name>
    <dbReference type="NCBI Taxonomy" id="39947"/>
    <lineage>
        <taxon>Eukaryota</taxon>
        <taxon>Viridiplantae</taxon>
        <taxon>Streptophyta</taxon>
        <taxon>Embryophyta</taxon>
        <taxon>Tracheophyta</taxon>
        <taxon>Spermatophyta</taxon>
        <taxon>Magnoliopsida</taxon>
        <taxon>Liliopsida</taxon>
        <taxon>Poales</taxon>
        <taxon>Poaceae</taxon>
        <taxon>BOP clade</taxon>
        <taxon>Oryzoideae</taxon>
        <taxon>Oryzeae</taxon>
        <taxon>Oryzinae</taxon>
        <taxon>Oryza</taxon>
        <taxon>Oryza sativa</taxon>
    </lineage>
</organism>
<reference evidence="2 3" key="3">
    <citation type="journal article" date="2013" name="Rice">
        <title>Improvement of the Oryza sativa Nipponbare reference genome using next generation sequence and optical map data.</title>
        <authorList>
            <person name="Kawahara Y."/>
            <person name="de la Bastide M."/>
            <person name="Hamilton J.P."/>
            <person name="Kanamori H."/>
            <person name="McCombie W.R."/>
            <person name="Ouyang S."/>
            <person name="Schwartz D.C."/>
            <person name="Tanaka T."/>
            <person name="Wu J."/>
            <person name="Zhou S."/>
            <person name="Childs K.L."/>
            <person name="Davidson R.M."/>
            <person name="Lin H."/>
            <person name="Quesada-Ocampo L."/>
            <person name="Vaillancourt B."/>
            <person name="Sakai H."/>
            <person name="Lee S.S."/>
            <person name="Kim J."/>
            <person name="Numa H."/>
            <person name="Itoh T."/>
            <person name="Buell C.R."/>
            <person name="Matsumoto T."/>
        </authorList>
    </citation>
    <scope>NUCLEOTIDE SEQUENCE [LARGE SCALE GENOMIC DNA]</scope>
    <source>
        <strain evidence="3">cv. Nipponbare</strain>
    </source>
</reference>